<sequence length="148" mass="17187">MAYVQRNRIGFHDTSVPANVPNNDVARLMYYLNCVYTVIEYNDNNIRRYRNCQNWSSLSSLFQSDELCGNSANKFFEISQVRDQLLVVESIAVAGQTRHANQIMTYKMSWMRQNYFDPVPRLSRSVNPRNQRPTPAIQPSRTSTCVIL</sequence>
<dbReference type="Proteomes" id="UP000663887">
    <property type="component" value="Unassembled WGS sequence"/>
</dbReference>
<name>A0A816NT57_9BILA</name>
<dbReference type="EMBL" id="CAJNRG010001838">
    <property type="protein sequence ID" value="CAF2039495.1"/>
    <property type="molecule type" value="Genomic_DNA"/>
</dbReference>
<reference evidence="1" key="1">
    <citation type="submission" date="2021-02" db="EMBL/GenBank/DDBJ databases">
        <authorList>
            <person name="Nowell W R."/>
        </authorList>
    </citation>
    <scope>NUCLEOTIDE SEQUENCE</scope>
</reference>
<evidence type="ECO:0000313" key="2">
    <source>
        <dbReference type="Proteomes" id="UP000663887"/>
    </source>
</evidence>
<dbReference type="AlphaFoldDB" id="A0A816NT57"/>
<proteinExistence type="predicted"/>
<protein>
    <submittedName>
        <fullName evidence="1">Uncharacterized protein</fullName>
    </submittedName>
</protein>
<comment type="caution">
    <text evidence="1">The sequence shown here is derived from an EMBL/GenBank/DDBJ whole genome shotgun (WGS) entry which is preliminary data.</text>
</comment>
<evidence type="ECO:0000313" key="1">
    <source>
        <dbReference type="EMBL" id="CAF2039495.1"/>
    </source>
</evidence>
<organism evidence="1 2">
    <name type="scientific">Rotaria magnacalcarata</name>
    <dbReference type="NCBI Taxonomy" id="392030"/>
    <lineage>
        <taxon>Eukaryota</taxon>
        <taxon>Metazoa</taxon>
        <taxon>Spiralia</taxon>
        <taxon>Gnathifera</taxon>
        <taxon>Rotifera</taxon>
        <taxon>Eurotatoria</taxon>
        <taxon>Bdelloidea</taxon>
        <taxon>Philodinida</taxon>
        <taxon>Philodinidae</taxon>
        <taxon>Rotaria</taxon>
    </lineage>
</organism>
<accession>A0A816NT57</accession>
<gene>
    <name evidence="1" type="ORF">XDN619_LOCUS6412</name>
</gene>